<evidence type="ECO:0000313" key="12">
    <source>
        <dbReference type="EMBL" id="GAI61639.1"/>
    </source>
</evidence>
<comment type="catalytic activity">
    <reaction evidence="10">
        <text>(R)-4'-phosphopantetheine + ATP + H(+) = 3'-dephospho-CoA + diphosphate</text>
        <dbReference type="Rhea" id="RHEA:19801"/>
        <dbReference type="ChEBI" id="CHEBI:15378"/>
        <dbReference type="ChEBI" id="CHEBI:30616"/>
        <dbReference type="ChEBI" id="CHEBI:33019"/>
        <dbReference type="ChEBI" id="CHEBI:57328"/>
        <dbReference type="ChEBI" id="CHEBI:61723"/>
        <dbReference type="EC" id="2.7.7.3"/>
    </reaction>
</comment>
<dbReference type="InterPro" id="IPR004821">
    <property type="entry name" value="Cyt_trans-like"/>
</dbReference>
<dbReference type="SUPFAM" id="SSF52374">
    <property type="entry name" value="Nucleotidylyl transferase"/>
    <property type="match status" value="1"/>
</dbReference>
<dbReference type="Pfam" id="PF01467">
    <property type="entry name" value="CTP_transf_like"/>
    <property type="match status" value="1"/>
</dbReference>
<feature type="domain" description="Cytidyltransferase-like" evidence="11">
    <location>
        <begin position="1"/>
        <end position="122"/>
    </location>
</feature>
<dbReference type="InterPro" id="IPR001980">
    <property type="entry name" value="PPAT"/>
</dbReference>
<evidence type="ECO:0000256" key="5">
    <source>
        <dbReference type="ARBA" id="ARBA00022695"/>
    </source>
</evidence>
<dbReference type="PRINTS" id="PR01020">
    <property type="entry name" value="LPSBIOSNTHSS"/>
</dbReference>
<comment type="caution">
    <text evidence="12">The sequence shown here is derived from an EMBL/GenBank/DDBJ whole genome shotgun (WGS) entry which is preliminary data.</text>
</comment>
<dbReference type="Gene3D" id="3.40.50.620">
    <property type="entry name" value="HUPs"/>
    <property type="match status" value="1"/>
</dbReference>
<evidence type="ECO:0000256" key="3">
    <source>
        <dbReference type="ARBA" id="ARBA00022490"/>
    </source>
</evidence>
<evidence type="ECO:0000256" key="10">
    <source>
        <dbReference type="ARBA" id="ARBA00029346"/>
    </source>
</evidence>
<organism evidence="12">
    <name type="scientific">marine sediment metagenome</name>
    <dbReference type="NCBI Taxonomy" id="412755"/>
    <lineage>
        <taxon>unclassified sequences</taxon>
        <taxon>metagenomes</taxon>
        <taxon>ecological metagenomes</taxon>
    </lineage>
</organism>
<dbReference type="NCBIfam" id="TIGR01510">
    <property type="entry name" value="coaD_prev_kdtB"/>
    <property type="match status" value="1"/>
</dbReference>
<dbReference type="GO" id="GO:0004595">
    <property type="term" value="F:pantetheine-phosphate adenylyltransferase activity"/>
    <property type="evidence" value="ECO:0007669"/>
    <property type="project" value="UniProtKB-EC"/>
</dbReference>
<feature type="non-terminal residue" evidence="12">
    <location>
        <position position="1"/>
    </location>
</feature>
<evidence type="ECO:0000256" key="1">
    <source>
        <dbReference type="ARBA" id="ARBA00012392"/>
    </source>
</evidence>
<evidence type="ECO:0000259" key="11">
    <source>
        <dbReference type="Pfam" id="PF01467"/>
    </source>
</evidence>
<evidence type="ECO:0000256" key="9">
    <source>
        <dbReference type="ARBA" id="ARBA00022993"/>
    </source>
</evidence>
<keyword evidence="3" id="KW-0963">Cytoplasm</keyword>
<sequence length="150" mass="16761">PITNGHLDIATRAAKLFEKLTIGVYDTPDKRLLFTTDERVELVRQAIVNLANVEVKSFTGLAVDFARKVKAQAMVRGLRIGADFEREFDLAMMNKKLLPELEVVCLMANQEYQFLSSSLLKEAASLGGNINSFVPKHVATALRRKVHSKM</sequence>
<reference evidence="12" key="1">
    <citation type="journal article" date="2014" name="Front. Microbiol.">
        <title>High frequency of phylogenetically diverse reductive dehalogenase-homologous genes in deep subseafloor sedimentary metagenomes.</title>
        <authorList>
            <person name="Kawai M."/>
            <person name="Futagami T."/>
            <person name="Toyoda A."/>
            <person name="Takaki Y."/>
            <person name="Nishi S."/>
            <person name="Hori S."/>
            <person name="Arai W."/>
            <person name="Tsubouchi T."/>
            <person name="Morono Y."/>
            <person name="Uchiyama I."/>
            <person name="Ito T."/>
            <person name="Fujiyama A."/>
            <person name="Inagaki F."/>
            <person name="Takami H."/>
        </authorList>
    </citation>
    <scope>NUCLEOTIDE SEQUENCE</scope>
    <source>
        <strain evidence="12">Expedition CK06-06</strain>
    </source>
</reference>
<dbReference type="HAMAP" id="MF_00151">
    <property type="entry name" value="PPAT_bact"/>
    <property type="match status" value="1"/>
</dbReference>
<keyword evidence="7" id="KW-0067">ATP-binding</keyword>
<dbReference type="InterPro" id="IPR014729">
    <property type="entry name" value="Rossmann-like_a/b/a_fold"/>
</dbReference>
<keyword evidence="6" id="KW-0547">Nucleotide-binding</keyword>
<accession>X1S1I1</accession>
<evidence type="ECO:0000256" key="7">
    <source>
        <dbReference type="ARBA" id="ARBA00022840"/>
    </source>
</evidence>
<dbReference type="NCBIfam" id="TIGR00125">
    <property type="entry name" value="cyt_tran_rel"/>
    <property type="match status" value="1"/>
</dbReference>
<keyword evidence="8" id="KW-0460">Magnesium</keyword>
<gene>
    <name evidence="12" type="ORF">S12H4_10183</name>
</gene>
<dbReference type="GO" id="GO:0005524">
    <property type="term" value="F:ATP binding"/>
    <property type="evidence" value="ECO:0007669"/>
    <property type="project" value="UniProtKB-KW"/>
</dbReference>
<evidence type="ECO:0000256" key="2">
    <source>
        <dbReference type="ARBA" id="ARBA00013868"/>
    </source>
</evidence>
<proteinExistence type="inferred from homology"/>
<evidence type="ECO:0000256" key="6">
    <source>
        <dbReference type="ARBA" id="ARBA00022741"/>
    </source>
</evidence>
<protein>
    <recommendedName>
        <fullName evidence="2">Phosphopantetheine adenylyltransferase</fullName>
        <ecNumber evidence="1">2.7.7.3</ecNumber>
    </recommendedName>
</protein>
<evidence type="ECO:0000256" key="8">
    <source>
        <dbReference type="ARBA" id="ARBA00022842"/>
    </source>
</evidence>
<dbReference type="EMBL" id="BARW01004299">
    <property type="protein sequence ID" value="GAI61639.1"/>
    <property type="molecule type" value="Genomic_DNA"/>
</dbReference>
<dbReference type="PANTHER" id="PTHR21342:SF1">
    <property type="entry name" value="PHOSPHOPANTETHEINE ADENYLYLTRANSFERASE"/>
    <property type="match status" value="1"/>
</dbReference>
<dbReference type="EC" id="2.7.7.3" evidence="1"/>
<dbReference type="CDD" id="cd02163">
    <property type="entry name" value="PPAT"/>
    <property type="match status" value="1"/>
</dbReference>
<keyword evidence="4" id="KW-0808">Transferase</keyword>
<evidence type="ECO:0000256" key="4">
    <source>
        <dbReference type="ARBA" id="ARBA00022679"/>
    </source>
</evidence>
<keyword evidence="5" id="KW-0548">Nucleotidyltransferase</keyword>
<dbReference type="PANTHER" id="PTHR21342">
    <property type="entry name" value="PHOSPHOPANTETHEINE ADENYLYLTRANSFERASE"/>
    <property type="match status" value="1"/>
</dbReference>
<dbReference type="GO" id="GO:0015937">
    <property type="term" value="P:coenzyme A biosynthetic process"/>
    <property type="evidence" value="ECO:0007669"/>
    <property type="project" value="UniProtKB-KW"/>
</dbReference>
<keyword evidence="9" id="KW-0173">Coenzyme A biosynthesis</keyword>
<name>X1S1I1_9ZZZZ</name>
<dbReference type="AlphaFoldDB" id="X1S1I1"/>